<dbReference type="EMBL" id="CU928162">
    <property type="protein sequence ID" value="CAR07913.2"/>
    <property type="molecule type" value="Genomic_DNA"/>
</dbReference>
<evidence type="ECO:0000313" key="4">
    <source>
        <dbReference type="Proteomes" id="UP000000748"/>
    </source>
</evidence>
<dbReference type="HOGENOM" id="CLU_2232317_0_0_6"/>
<protein>
    <submittedName>
        <fullName evidence="2">Uncharacterized protein</fullName>
    </submittedName>
</protein>
<organism evidence="2 4">
    <name type="scientific">Escherichia coli O81 (strain ED1a)</name>
    <dbReference type="NCBI Taxonomy" id="585397"/>
    <lineage>
        <taxon>Bacteria</taxon>
        <taxon>Pseudomonadati</taxon>
        <taxon>Pseudomonadota</taxon>
        <taxon>Gammaproteobacteria</taxon>
        <taxon>Enterobacterales</taxon>
        <taxon>Enterobacteriaceae</taxon>
        <taxon>Escherichia</taxon>
    </lineage>
</organism>
<dbReference type="AlphaFoldDB" id="B7MUZ7"/>
<feature type="transmembrane region" description="Helical" evidence="1">
    <location>
        <begin position="73"/>
        <end position="98"/>
    </location>
</feature>
<name>B7MUZ7_ECO81</name>
<keyword evidence="1" id="KW-1133">Transmembrane helix</keyword>
<proteinExistence type="predicted"/>
<accession>B7MUZ7</accession>
<reference evidence="2" key="1">
    <citation type="submission" date="2008-12" db="EMBL/GenBank/DDBJ databases">
        <authorList>
            <person name="Genoscope - CEA"/>
        </authorList>
    </citation>
    <scope>NUCLEOTIDE SEQUENCE</scope>
    <source>
        <strain evidence="2">ED1a</strain>
    </source>
</reference>
<reference evidence="4" key="2">
    <citation type="journal article" date="2009" name="PLoS Genet.">
        <title>Organised genome dynamics in the Escherichia coli species results in highly diverse adaptive paths.</title>
        <authorList>
            <person name="Touchon M."/>
            <person name="Hoede C."/>
            <person name="Tenaillon O."/>
            <person name="Barbe V."/>
            <person name="Baeriswyl S."/>
            <person name="Bidet P."/>
            <person name="Bingen E."/>
            <person name="Bonacorsi S."/>
            <person name="Bouchier C."/>
            <person name="Bouvet O."/>
            <person name="Calteau A."/>
            <person name="Chiapello H."/>
            <person name="Clermont O."/>
            <person name="Cruveiller S."/>
            <person name="Danchin A."/>
            <person name="Diard M."/>
            <person name="Dossat C."/>
            <person name="Karoui M.E."/>
            <person name="Frapy E."/>
            <person name="Garry L."/>
            <person name="Ghigo J.M."/>
            <person name="Gilles A.M."/>
            <person name="Johnson J."/>
            <person name="Le Bouguenec C."/>
            <person name="Lescat M."/>
            <person name="Mangenot S."/>
            <person name="Martinez-Jehanne V."/>
            <person name="Matic I."/>
            <person name="Nassif X."/>
            <person name="Oztas S."/>
            <person name="Petit M.A."/>
            <person name="Pichon C."/>
            <person name="Rouy Z."/>
            <person name="Ruf C.S."/>
            <person name="Schneider D."/>
            <person name="Tourret J."/>
            <person name="Vacherie B."/>
            <person name="Vallenet D."/>
            <person name="Medigue C."/>
            <person name="Rocha E.P.C."/>
            <person name="Denamur E."/>
        </authorList>
    </citation>
    <scope>NUCLEOTIDE SEQUENCE [LARGE SCALE GENOMIC DNA]</scope>
    <source>
        <strain evidence="4">ED1a</strain>
    </source>
</reference>
<dbReference type="Proteomes" id="UP000000748">
    <property type="component" value="Chromosome"/>
</dbReference>
<dbReference type="KEGG" id="ecq:ECED1_2525"/>
<evidence type="ECO:0000256" key="1">
    <source>
        <dbReference type="SAM" id="Phobius"/>
    </source>
</evidence>
<keyword evidence="1" id="KW-0472">Membrane</keyword>
<dbReference type="KEGG" id="ecq:ECED1_1718"/>
<evidence type="ECO:0000313" key="3">
    <source>
        <dbReference type="EMBL" id="CAR08707.2"/>
    </source>
</evidence>
<sequence>MVMLLRRLNSPQKVLSGLLVCLLHGELPQHEDDKNGLEIFAGLADSVFMGGCPVNYCYQGVKMSDKLITPAKVLCVIVGISFSLMLVALFLSLAWVMLSSSGLLG</sequence>
<evidence type="ECO:0000313" key="2">
    <source>
        <dbReference type="EMBL" id="CAR07913.2"/>
    </source>
</evidence>
<gene>
    <name evidence="2" type="ordered locus">ECED1_1718</name>
    <name evidence="3" type="ordered locus">ECED1_2525</name>
</gene>
<keyword evidence="1" id="KW-0812">Transmembrane</keyword>
<dbReference type="EMBL" id="CU928162">
    <property type="protein sequence ID" value="CAR08707.2"/>
    <property type="molecule type" value="Genomic_DNA"/>
</dbReference>